<dbReference type="PANTHER" id="PTHR38790">
    <property type="entry name" value="2EXR DOMAIN-CONTAINING PROTEIN-RELATED"/>
    <property type="match status" value="1"/>
</dbReference>
<protein>
    <submittedName>
        <fullName evidence="2">Uncharacterized protein</fullName>
    </submittedName>
</protein>
<dbReference type="AlphaFoldDB" id="A0A0A1TGN6"/>
<sequence length="435" mass="49468">MFERLLLGVKLKTRKQPKRTESSRRGDDPELPNCTRRLPADGSPLLELPAEIRRLILLAAFGNQTIHIHKYFGYALINEEKPSEGRSWRSRTKAKRALPKPGASHCGITMPFRRDKSKPQAWRWFSCVCHRPTVVRPGDYFFTDIGRIHPGDDDCLGFGRGCVCITPEVVDGIEAFSPKDCFLGVSGWLQTCKLAYTEGMEILLSTNTIHLSSQHLIENLATELPIHQRTWIRSLEIRLDHGACDGAFSEDIPTTSAIWNIWDNLPQTCPGLQRLHITIYGFKEPQSKINDPQSRMARNVLTPLDALRLALPDSIDMTVSFEKRAYGALECLYRKIYGADGMESDPRNFRQGRERQIQDPYTFKKRITGTSDKYYWIEQGFSWPVMYVCTMGMGRGDEEDLWQQVVKITEDPVELKRKTPIQSCSSDAASAALLV</sequence>
<dbReference type="PANTHER" id="PTHR38790:SF4">
    <property type="entry name" value="2EXR DOMAIN-CONTAINING PROTEIN"/>
    <property type="match status" value="1"/>
</dbReference>
<feature type="region of interest" description="Disordered" evidence="1">
    <location>
        <begin position="13"/>
        <end position="38"/>
    </location>
</feature>
<keyword evidence="3" id="KW-1185">Reference proteome</keyword>
<evidence type="ECO:0000256" key="1">
    <source>
        <dbReference type="SAM" id="MobiDB-lite"/>
    </source>
</evidence>
<evidence type="ECO:0000313" key="3">
    <source>
        <dbReference type="Proteomes" id="UP000039046"/>
    </source>
</evidence>
<feature type="compositionally biased region" description="Basic and acidic residues" evidence="1">
    <location>
        <begin position="18"/>
        <end position="28"/>
    </location>
</feature>
<accession>A0A0A1TGN6</accession>
<evidence type="ECO:0000313" key="2">
    <source>
        <dbReference type="EMBL" id="CEJ89610.1"/>
    </source>
</evidence>
<gene>
    <name evidence="2" type="ORF">VHEMI05445</name>
</gene>
<name>A0A0A1TGN6_9HYPO</name>
<proteinExistence type="predicted"/>
<organism evidence="2 3">
    <name type="scientific">[Torrubiella] hemipterigena</name>
    <dbReference type="NCBI Taxonomy" id="1531966"/>
    <lineage>
        <taxon>Eukaryota</taxon>
        <taxon>Fungi</taxon>
        <taxon>Dikarya</taxon>
        <taxon>Ascomycota</taxon>
        <taxon>Pezizomycotina</taxon>
        <taxon>Sordariomycetes</taxon>
        <taxon>Hypocreomycetidae</taxon>
        <taxon>Hypocreales</taxon>
        <taxon>Clavicipitaceae</taxon>
        <taxon>Clavicipitaceae incertae sedis</taxon>
        <taxon>'Torrubiella' clade</taxon>
    </lineage>
</organism>
<reference evidence="2 3" key="1">
    <citation type="journal article" date="2015" name="Genome Announc.">
        <title>Draft Genome Sequence and Gene Annotation of the Entomopathogenic Fungus Verticillium hemipterigenum.</title>
        <authorList>
            <person name="Horn F."/>
            <person name="Habel A."/>
            <person name="Scharf D.H."/>
            <person name="Dworschak J."/>
            <person name="Brakhage A.A."/>
            <person name="Guthke R."/>
            <person name="Hertweck C."/>
            <person name="Linde J."/>
        </authorList>
    </citation>
    <scope>NUCLEOTIDE SEQUENCE [LARGE SCALE GENOMIC DNA]</scope>
</reference>
<dbReference type="OrthoDB" id="4935424at2759"/>
<dbReference type="STRING" id="1531966.A0A0A1TGN6"/>
<dbReference type="Proteomes" id="UP000039046">
    <property type="component" value="Unassembled WGS sequence"/>
</dbReference>
<dbReference type="EMBL" id="CDHN01000002">
    <property type="protein sequence ID" value="CEJ89610.1"/>
    <property type="molecule type" value="Genomic_DNA"/>
</dbReference>
<dbReference type="HOGENOM" id="CLU_630357_0_0_1"/>